<organism evidence="8">
    <name type="scientific">Timema genevievae</name>
    <name type="common">Walking stick</name>
    <dbReference type="NCBI Taxonomy" id="629358"/>
    <lineage>
        <taxon>Eukaryota</taxon>
        <taxon>Metazoa</taxon>
        <taxon>Ecdysozoa</taxon>
        <taxon>Arthropoda</taxon>
        <taxon>Hexapoda</taxon>
        <taxon>Insecta</taxon>
        <taxon>Pterygota</taxon>
        <taxon>Neoptera</taxon>
        <taxon>Polyneoptera</taxon>
        <taxon>Phasmatodea</taxon>
        <taxon>Timematodea</taxon>
        <taxon>Timematoidea</taxon>
        <taxon>Timematidae</taxon>
        <taxon>Timema</taxon>
    </lineage>
</organism>
<dbReference type="GO" id="GO:0008270">
    <property type="term" value="F:zinc ion binding"/>
    <property type="evidence" value="ECO:0007669"/>
    <property type="project" value="UniProtKB-KW"/>
</dbReference>
<dbReference type="EMBL" id="OE839719">
    <property type="protein sequence ID" value="CAD7588361.1"/>
    <property type="molecule type" value="Genomic_DNA"/>
</dbReference>
<dbReference type="InterPro" id="IPR013087">
    <property type="entry name" value="Znf_C2H2_type"/>
</dbReference>
<dbReference type="AlphaFoldDB" id="A0A7R9JT54"/>
<keyword evidence="4" id="KW-0862">Zinc</keyword>
<sequence length="351" mass="40359">MKSSCDISDNMTLKSQWAGYVARIKESRSMFRVLTGKPNEVSALDIFEALIFKYKLKSGLLDHIAVHFLPIISEFINQLQTLSRTFYEHNSLEGELLKNYASKELAFDALTLDNENGSNKESHDGNLSVPPLSKVFKKCEGSEVSHYKHTKRKETTKRCLKKNCVAAVRFGGSCICPSSQDKDKKERRNSKTEKETQSDVKLDANNSQTGRSIKSFTCEWCKRVFPSSTKLSAHMSKCCEDTQPSKLPEVFLCNECNFAFFSQNNLWVHKEQDCNYLELIGRQLITSAEQLKALKKYKCGVCQEEYRSHSRMLYHLSRCRRGPYKCELCQEQFDIKKALNLHKKKSHRQDA</sequence>
<protein>
    <recommendedName>
        <fullName evidence="7">C2H2-type domain-containing protein</fullName>
    </recommendedName>
</protein>
<dbReference type="PROSITE" id="PS50157">
    <property type="entry name" value="ZINC_FINGER_C2H2_2"/>
    <property type="match status" value="1"/>
</dbReference>
<feature type="region of interest" description="Disordered" evidence="6">
    <location>
        <begin position="178"/>
        <end position="204"/>
    </location>
</feature>
<dbReference type="SMART" id="SM00355">
    <property type="entry name" value="ZnF_C2H2"/>
    <property type="match status" value="4"/>
</dbReference>
<evidence type="ECO:0000313" key="8">
    <source>
        <dbReference type="EMBL" id="CAD7588361.1"/>
    </source>
</evidence>
<evidence type="ECO:0000256" key="4">
    <source>
        <dbReference type="ARBA" id="ARBA00022833"/>
    </source>
</evidence>
<dbReference type="GO" id="GO:0005634">
    <property type="term" value="C:nucleus"/>
    <property type="evidence" value="ECO:0007669"/>
    <property type="project" value="TreeGrafter"/>
</dbReference>
<reference evidence="8" key="1">
    <citation type="submission" date="2020-11" db="EMBL/GenBank/DDBJ databases">
        <authorList>
            <person name="Tran Van P."/>
        </authorList>
    </citation>
    <scope>NUCLEOTIDE SEQUENCE</scope>
</reference>
<keyword evidence="3 5" id="KW-0863">Zinc-finger</keyword>
<evidence type="ECO:0000256" key="1">
    <source>
        <dbReference type="ARBA" id="ARBA00022723"/>
    </source>
</evidence>
<proteinExistence type="predicted"/>
<feature type="compositionally biased region" description="Basic and acidic residues" evidence="6">
    <location>
        <begin position="180"/>
        <end position="202"/>
    </location>
</feature>
<evidence type="ECO:0000256" key="2">
    <source>
        <dbReference type="ARBA" id="ARBA00022737"/>
    </source>
</evidence>
<gene>
    <name evidence="8" type="ORF">TGEB3V08_LOCUS2431</name>
</gene>
<dbReference type="InterPro" id="IPR036236">
    <property type="entry name" value="Znf_C2H2_sf"/>
</dbReference>
<name>A0A7R9JT54_TIMGE</name>
<dbReference type="SUPFAM" id="SSF57667">
    <property type="entry name" value="beta-beta-alpha zinc fingers"/>
    <property type="match status" value="2"/>
</dbReference>
<dbReference type="Pfam" id="PF00096">
    <property type="entry name" value="zf-C2H2"/>
    <property type="match status" value="1"/>
</dbReference>
<dbReference type="PANTHER" id="PTHR24379:SF127">
    <property type="entry name" value="BLOODY FINGERS-RELATED"/>
    <property type="match status" value="1"/>
</dbReference>
<keyword evidence="1" id="KW-0479">Metal-binding</keyword>
<feature type="domain" description="C2H2-type" evidence="7">
    <location>
        <begin position="324"/>
        <end position="351"/>
    </location>
</feature>
<accession>A0A7R9JT54</accession>
<evidence type="ECO:0000256" key="6">
    <source>
        <dbReference type="SAM" id="MobiDB-lite"/>
    </source>
</evidence>
<evidence type="ECO:0000259" key="7">
    <source>
        <dbReference type="PROSITE" id="PS50157"/>
    </source>
</evidence>
<dbReference type="Gene3D" id="3.30.160.60">
    <property type="entry name" value="Classic Zinc Finger"/>
    <property type="match status" value="2"/>
</dbReference>
<dbReference type="PROSITE" id="PS00028">
    <property type="entry name" value="ZINC_FINGER_C2H2_1"/>
    <property type="match status" value="1"/>
</dbReference>
<evidence type="ECO:0000256" key="5">
    <source>
        <dbReference type="PROSITE-ProRule" id="PRU00042"/>
    </source>
</evidence>
<evidence type="ECO:0000256" key="3">
    <source>
        <dbReference type="ARBA" id="ARBA00022771"/>
    </source>
</evidence>
<dbReference type="PANTHER" id="PTHR24379">
    <property type="entry name" value="KRAB AND ZINC FINGER DOMAIN-CONTAINING"/>
    <property type="match status" value="1"/>
</dbReference>
<dbReference type="GO" id="GO:0000977">
    <property type="term" value="F:RNA polymerase II transcription regulatory region sequence-specific DNA binding"/>
    <property type="evidence" value="ECO:0007669"/>
    <property type="project" value="TreeGrafter"/>
</dbReference>
<keyword evidence="2" id="KW-0677">Repeat</keyword>
<dbReference type="GO" id="GO:0000981">
    <property type="term" value="F:DNA-binding transcription factor activity, RNA polymerase II-specific"/>
    <property type="evidence" value="ECO:0007669"/>
    <property type="project" value="TreeGrafter"/>
</dbReference>